<dbReference type="AlphaFoldDB" id="A0A6M3X4Y1"/>
<evidence type="ECO:0000313" key="1">
    <source>
        <dbReference type="EMBL" id="QJH92826.1"/>
    </source>
</evidence>
<protein>
    <submittedName>
        <fullName evidence="1">Uncharacterized protein</fullName>
    </submittedName>
</protein>
<dbReference type="EMBL" id="MT143924">
    <property type="protein sequence ID" value="QJH92826.1"/>
    <property type="molecule type" value="Genomic_DNA"/>
</dbReference>
<reference evidence="1" key="1">
    <citation type="submission" date="2020-03" db="EMBL/GenBank/DDBJ databases">
        <title>The deep terrestrial virosphere.</title>
        <authorList>
            <person name="Holmfeldt K."/>
            <person name="Nilsson E."/>
            <person name="Simone D."/>
            <person name="Lopez-Fernandez M."/>
            <person name="Wu X."/>
            <person name="de Brujin I."/>
            <person name="Lundin D."/>
            <person name="Andersson A."/>
            <person name="Bertilsson S."/>
            <person name="Dopson M."/>
        </authorList>
    </citation>
    <scope>NUCLEOTIDE SEQUENCE</scope>
    <source>
        <strain evidence="1">MM171A02317</strain>
    </source>
</reference>
<gene>
    <name evidence="1" type="ORF">MM171A02317_0004</name>
</gene>
<sequence length="150" mass="16726">MLDPDDEQIIKDAKGGAAILVTWDRVLRLAASGITPYDALDKATAAGTGTKEVQAEVSRLRRLSPSELTALTDGANKTHASFRQYIEVNREDANLIRQLRVDKDYSWRAVARFCSRVWRVPWGGNQLAGMVICEKAAKLLGEDFLRPPWN</sequence>
<name>A0A6M3X4Y1_9ZZZZ</name>
<accession>A0A6M3X4Y1</accession>
<organism evidence="1">
    <name type="scientific">viral metagenome</name>
    <dbReference type="NCBI Taxonomy" id="1070528"/>
    <lineage>
        <taxon>unclassified sequences</taxon>
        <taxon>metagenomes</taxon>
        <taxon>organismal metagenomes</taxon>
    </lineage>
</organism>
<proteinExistence type="predicted"/>